<protein>
    <submittedName>
        <fullName evidence="1">Uncharacterized protein</fullName>
    </submittedName>
</protein>
<comment type="caution">
    <text evidence="1">The sequence shown here is derived from an EMBL/GenBank/DDBJ whole genome shotgun (WGS) entry which is preliminary data.</text>
</comment>
<accession>A0A5C8NQN6</accession>
<name>A0A5C8NQN6_9BURK</name>
<keyword evidence="2" id="KW-1185">Reference proteome</keyword>
<gene>
    <name evidence="1" type="ORF">FHP08_17130</name>
</gene>
<sequence length="155" mass="16962">MPSLLTAKSPTTVDEMLDEDLAYLVRVKPVLYDLANAELARRTAEAPVIVQPSAAVVTIDGVSVRNTVPIFRVLAQIAHDGWMAPEKSVPQQQVLTDLRRAREAISDACTRLADAISVEWGGTGRWRVRSAVPVWFVGPVIHPKTGEGIWPRGEV</sequence>
<evidence type="ECO:0000313" key="2">
    <source>
        <dbReference type="Proteomes" id="UP000321548"/>
    </source>
</evidence>
<dbReference type="AlphaFoldDB" id="A0A5C8NQN6"/>
<dbReference type="RefSeq" id="WP_147705712.1">
    <property type="nucleotide sequence ID" value="NZ_VDUY01000008.1"/>
</dbReference>
<dbReference type="EMBL" id="VDUY01000008">
    <property type="protein sequence ID" value="TXL63558.1"/>
    <property type="molecule type" value="Genomic_DNA"/>
</dbReference>
<reference evidence="1 2" key="1">
    <citation type="submission" date="2019-06" db="EMBL/GenBank/DDBJ databases">
        <title>Quisquiliibacterium sp. nov., isolated from a maize field.</title>
        <authorList>
            <person name="Lin S.-Y."/>
            <person name="Tsai C.-F."/>
            <person name="Young C.-C."/>
        </authorList>
    </citation>
    <scope>NUCLEOTIDE SEQUENCE [LARGE SCALE GENOMIC DNA]</scope>
    <source>
        <strain evidence="1 2">CC-CFT501</strain>
    </source>
</reference>
<organism evidence="1 2">
    <name type="scientific">Zeimonas arvi</name>
    <dbReference type="NCBI Taxonomy" id="2498847"/>
    <lineage>
        <taxon>Bacteria</taxon>
        <taxon>Pseudomonadati</taxon>
        <taxon>Pseudomonadota</taxon>
        <taxon>Betaproteobacteria</taxon>
        <taxon>Burkholderiales</taxon>
        <taxon>Burkholderiaceae</taxon>
        <taxon>Zeimonas</taxon>
    </lineage>
</organism>
<evidence type="ECO:0000313" key="1">
    <source>
        <dbReference type="EMBL" id="TXL63558.1"/>
    </source>
</evidence>
<dbReference type="Proteomes" id="UP000321548">
    <property type="component" value="Unassembled WGS sequence"/>
</dbReference>
<proteinExistence type="predicted"/>